<dbReference type="PANTHER" id="PTHR45982:SF1">
    <property type="entry name" value="REGULATOR OF CHROMOSOME CONDENSATION"/>
    <property type="match status" value="1"/>
</dbReference>
<evidence type="ECO:0000259" key="2">
    <source>
        <dbReference type="PROSITE" id="PS50097"/>
    </source>
</evidence>
<dbReference type="PANTHER" id="PTHR45982">
    <property type="entry name" value="REGULATOR OF CHROMOSOME CONDENSATION"/>
    <property type="match status" value="1"/>
</dbReference>
<name>A0AAV7Z7I1_9EUKA</name>
<dbReference type="Gene3D" id="2.130.10.30">
    <property type="entry name" value="Regulator of chromosome condensation 1/beta-lactamase-inhibitor protein II"/>
    <property type="match status" value="2"/>
</dbReference>
<feature type="compositionally biased region" description="Basic and acidic residues" evidence="1">
    <location>
        <begin position="500"/>
        <end position="538"/>
    </location>
</feature>
<evidence type="ECO:0000313" key="3">
    <source>
        <dbReference type="EMBL" id="KAJ3435609.1"/>
    </source>
</evidence>
<dbReference type="InterPro" id="IPR051553">
    <property type="entry name" value="Ran_GTPase-activating"/>
</dbReference>
<dbReference type="PROSITE" id="PS50097">
    <property type="entry name" value="BTB"/>
    <property type="match status" value="1"/>
</dbReference>
<dbReference type="SUPFAM" id="SSF54695">
    <property type="entry name" value="POZ domain"/>
    <property type="match status" value="1"/>
</dbReference>
<dbReference type="InterPro" id="IPR000210">
    <property type="entry name" value="BTB/POZ_dom"/>
</dbReference>
<organism evidence="3 4">
    <name type="scientific">Anaeramoeba flamelloides</name>
    <dbReference type="NCBI Taxonomy" id="1746091"/>
    <lineage>
        <taxon>Eukaryota</taxon>
        <taxon>Metamonada</taxon>
        <taxon>Anaeramoebidae</taxon>
        <taxon>Anaeramoeba</taxon>
    </lineage>
</organism>
<dbReference type="SUPFAM" id="SSF50985">
    <property type="entry name" value="RCC1/BLIP-II"/>
    <property type="match status" value="2"/>
</dbReference>
<dbReference type="Proteomes" id="UP001146793">
    <property type="component" value="Unassembled WGS sequence"/>
</dbReference>
<dbReference type="InterPro" id="IPR009091">
    <property type="entry name" value="RCC1/BLIP-II"/>
</dbReference>
<protein>
    <submittedName>
        <fullName evidence="3">Regulator of chromosome condensation</fullName>
    </submittedName>
</protein>
<evidence type="ECO:0000256" key="1">
    <source>
        <dbReference type="SAM" id="MobiDB-lite"/>
    </source>
</evidence>
<reference evidence="3" key="1">
    <citation type="submission" date="2022-08" db="EMBL/GenBank/DDBJ databases">
        <title>Novel sulphate-reducing endosymbionts in the free-living metamonad Anaeramoeba.</title>
        <authorList>
            <person name="Jerlstrom-Hultqvist J."/>
            <person name="Cepicka I."/>
            <person name="Gallot-Lavallee L."/>
            <person name="Salas-Leiva D."/>
            <person name="Curtis B.A."/>
            <person name="Zahonova K."/>
            <person name="Pipaliya S."/>
            <person name="Dacks J."/>
            <person name="Roger A.J."/>
        </authorList>
    </citation>
    <scope>NUCLEOTIDE SEQUENCE</scope>
    <source>
        <strain evidence="3">Busselton2</strain>
    </source>
</reference>
<evidence type="ECO:0000313" key="4">
    <source>
        <dbReference type="Proteomes" id="UP001146793"/>
    </source>
</evidence>
<feature type="compositionally biased region" description="Basic and acidic residues" evidence="1">
    <location>
        <begin position="547"/>
        <end position="557"/>
    </location>
</feature>
<comment type="caution">
    <text evidence="3">The sequence shown here is derived from an EMBL/GenBank/DDBJ whole genome shotgun (WGS) entry which is preliminary data.</text>
</comment>
<sequence length="674" mass="77355">MSQNVYGFGWNDTQAICYNEMEEISVPTRIDELSDQGILDIKASFEISIFQLLDGTFLEYGRNREEPGLLEIPTKKKITSWCSGRMHSIFQDEDGKLFVTGRNANGQLGLGDQEKVEGVVELKYFQEQSIQIAYYGAHEKNSFFVTSKGKMYACGQSSLIKLLLQDTPAYLTTPTLLETDMDHFITRVWTGCEAKHGFYETQDQKLVVYGTNISGQLGINSTDQITSAKEITTFRNKGKIKQITLSLSCSTVLLENGSVYSSGSFTTNGQGKSINSTKFQRIDKLKGKSIIQIAGGAMFSLALDSTGALYGWGSIKWGRFIKNVGQDQQPEPIEIKINSLSKINPKLIHLHSSCWHSFIWSTPDLSLINDFQNLYQKKYSTDFAISNLKCHQLLIKIRTGLDPKKVKDIIETNSFPLDEINSFLNWVYTGAIPFKIEPLSQICSLLEIKDFTKKSLQKDIELLYSDKESMDFSIIVSDENDVEDESENKKNENENEQENENEKEIEKEKENEKENEKEKKNENEKDNENENEIEVEKEKKKKKKKGKEKEKEKEKEKGKGKRRFWKFGRKKKENKNKKLSGEIYVHKLILLARSGLFREMFLSIQDSSNQVKDYTGKSIEAIELLIQFLYTNQIDLSKLKKNKKLHLELENAQDYYQLSPNSLFGDYIKQINFN</sequence>
<dbReference type="Pfam" id="PF00651">
    <property type="entry name" value="BTB"/>
    <property type="match status" value="1"/>
</dbReference>
<dbReference type="GO" id="GO:0005085">
    <property type="term" value="F:guanyl-nucleotide exchange factor activity"/>
    <property type="evidence" value="ECO:0007669"/>
    <property type="project" value="TreeGrafter"/>
</dbReference>
<dbReference type="EMBL" id="JANTQA010000038">
    <property type="protein sequence ID" value="KAJ3435609.1"/>
    <property type="molecule type" value="Genomic_DNA"/>
</dbReference>
<gene>
    <name evidence="3" type="ORF">M0812_19351</name>
</gene>
<feature type="domain" description="BTB" evidence="2">
    <location>
        <begin position="582"/>
        <end position="638"/>
    </location>
</feature>
<feature type="region of interest" description="Disordered" evidence="1">
    <location>
        <begin position="478"/>
        <end position="557"/>
    </location>
</feature>
<accession>A0AAV7Z7I1</accession>
<dbReference type="AlphaFoldDB" id="A0AAV7Z7I1"/>
<dbReference type="GO" id="GO:0005737">
    <property type="term" value="C:cytoplasm"/>
    <property type="evidence" value="ECO:0007669"/>
    <property type="project" value="TreeGrafter"/>
</dbReference>
<dbReference type="InterPro" id="IPR011333">
    <property type="entry name" value="SKP1/BTB/POZ_sf"/>
</dbReference>
<proteinExistence type="predicted"/>
<dbReference type="Gene3D" id="3.30.710.10">
    <property type="entry name" value="Potassium Channel Kv1.1, Chain A"/>
    <property type="match status" value="1"/>
</dbReference>
<dbReference type="CDD" id="cd18186">
    <property type="entry name" value="BTB_POZ_ZBTB_KLHL-like"/>
    <property type="match status" value="1"/>
</dbReference>